<comment type="similarity">
    <text evidence="5">Belongs to the class I-like SAM-binding methyltransferase superfamily. RsmB/NOP family.</text>
</comment>
<feature type="binding site" evidence="5">
    <location>
        <position position="273"/>
    </location>
    <ligand>
        <name>S-adenosyl-L-methionine</name>
        <dbReference type="ChEBI" id="CHEBI:59789"/>
    </ligand>
</feature>
<reference evidence="8" key="1">
    <citation type="submission" date="2022-05" db="EMBL/GenBank/DDBJ databases">
        <title>Brevundimonas albigilva TT17 genome sequence.</title>
        <authorList>
            <person name="Lee K."/>
            <person name="Son H."/>
        </authorList>
    </citation>
    <scope>NUCLEOTIDE SEQUENCE</scope>
    <source>
        <strain evidence="8">TT17</strain>
    </source>
</reference>
<dbReference type="Gene3D" id="3.40.50.150">
    <property type="entry name" value="Vaccinia Virus protein VP39"/>
    <property type="match status" value="1"/>
</dbReference>
<dbReference type="PANTHER" id="PTHR22807">
    <property type="entry name" value="NOP2 YEAST -RELATED NOL1/NOP2/FMU SUN DOMAIN-CONTAINING"/>
    <property type="match status" value="1"/>
</dbReference>
<keyword evidence="1 5" id="KW-0489">Methyltransferase</keyword>
<evidence type="ECO:0000256" key="1">
    <source>
        <dbReference type="ARBA" id="ARBA00022603"/>
    </source>
</evidence>
<sequence>MTPAARLAAAASVLDSIAQGRQPAEAVLKAWGSANRYAGSKDRRAIADRVYKVLRARGRLSWIMGGREDGRALVIGSLHALDGLPLEEIEALHSGDGYGPRPLSKQERARITAGQGELPGWVAAGLPEFVVEDFKATFGERWAEEAHALMAPRAPIDLRVNGAVATVEEVEAELREAGLEPARTPWSQWGLRLPSEPPPNIQALEGFKAGRFEIQDEGSQVVCWLAGAAPGMTVVDYCAGGGGKTLGLAQAMAVPDNGSAVSGMTKGRLVASDVVNKRLENIRPRLERAGVEAELVLIGQNGGGLEDLNGQADLVFVDAPCSGSGTWRRRPEDAWRLTAEEVDRLHGLQVRILGQAARLVKPGGRLVYVTCSMLSRENEASADAFEAAHPEFAPVPILPRSAGEGDHAQRGGGGGTGLGVDASDAGAASAPSTASRSPSPVNGGGFLRDGLGEFTKGHRIRLSPASADTDGFFAAVYERTA</sequence>
<organism evidence="8 9">
    <name type="scientific">Brevundimonas albigilva</name>
    <dbReference type="NCBI Taxonomy" id="1312364"/>
    <lineage>
        <taxon>Bacteria</taxon>
        <taxon>Pseudomonadati</taxon>
        <taxon>Pseudomonadota</taxon>
        <taxon>Alphaproteobacteria</taxon>
        <taxon>Caulobacterales</taxon>
        <taxon>Caulobacteraceae</taxon>
        <taxon>Brevundimonas</taxon>
    </lineage>
</organism>
<keyword evidence="2 5" id="KW-0808">Transferase</keyword>
<dbReference type="RefSeq" id="WP_250202282.1">
    <property type="nucleotide sequence ID" value="NZ_CP097649.1"/>
</dbReference>
<gene>
    <name evidence="8" type="ORF">M8231_03875</name>
</gene>
<name>A0ABY4SR89_9CAUL</name>
<keyword evidence="3 5" id="KW-0949">S-adenosyl-L-methionine</keyword>
<evidence type="ECO:0000259" key="7">
    <source>
        <dbReference type="PROSITE" id="PS51686"/>
    </source>
</evidence>
<evidence type="ECO:0000256" key="2">
    <source>
        <dbReference type="ARBA" id="ARBA00022679"/>
    </source>
</evidence>
<comment type="caution">
    <text evidence="5">Lacks conserved residue(s) required for the propagation of feature annotation.</text>
</comment>
<dbReference type="InterPro" id="IPR023267">
    <property type="entry name" value="RCMT"/>
</dbReference>
<evidence type="ECO:0000313" key="9">
    <source>
        <dbReference type="Proteomes" id="UP001055429"/>
    </source>
</evidence>
<keyword evidence="4 5" id="KW-0694">RNA-binding</keyword>
<feature type="binding site" evidence="5">
    <location>
        <position position="318"/>
    </location>
    <ligand>
        <name>S-adenosyl-L-methionine</name>
        <dbReference type="ChEBI" id="CHEBI:59789"/>
    </ligand>
</feature>
<dbReference type="SUPFAM" id="SSF53335">
    <property type="entry name" value="S-adenosyl-L-methionine-dependent methyltransferases"/>
    <property type="match status" value="1"/>
</dbReference>
<protein>
    <submittedName>
        <fullName evidence="8">RsmB/NOP family class I SAM-dependent RNA methyltransferase</fullName>
    </submittedName>
</protein>
<dbReference type="PROSITE" id="PS51686">
    <property type="entry name" value="SAM_MT_RSMB_NOP"/>
    <property type="match status" value="1"/>
</dbReference>
<dbReference type="PRINTS" id="PR02008">
    <property type="entry name" value="RCMTFAMILY"/>
</dbReference>
<evidence type="ECO:0000256" key="4">
    <source>
        <dbReference type="ARBA" id="ARBA00022884"/>
    </source>
</evidence>
<feature type="region of interest" description="Disordered" evidence="6">
    <location>
        <begin position="396"/>
        <end position="448"/>
    </location>
</feature>
<keyword evidence="9" id="KW-1185">Reference proteome</keyword>
<dbReference type="InterPro" id="IPR029063">
    <property type="entry name" value="SAM-dependent_MTases_sf"/>
</dbReference>
<dbReference type="GO" id="GO:0032259">
    <property type="term" value="P:methylation"/>
    <property type="evidence" value="ECO:0007669"/>
    <property type="project" value="UniProtKB-KW"/>
</dbReference>
<dbReference type="GO" id="GO:0008168">
    <property type="term" value="F:methyltransferase activity"/>
    <property type="evidence" value="ECO:0007669"/>
    <property type="project" value="UniProtKB-KW"/>
</dbReference>
<dbReference type="InterPro" id="IPR049560">
    <property type="entry name" value="MeTrfase_RsmB-F_NOP2_cat"/>
</dbReference>
<evidence type="ECO:0000256" key="6">
    <source>
        <dbReference type="SAM" id="MobiDB-lite"/>
    </source>
</evidence>
<dbReference type="CDD" id="cd02440">
    <property type="entry name" value="AdoMet_MTases"/>
    <property type="match status" value="1"/>
</dbReference>
<dbReference type="InterPro" id="IPR001678">
    <property type="entry name" value="MeTrfase_RsmB-F_NOP2_dom"/>
</dbReference>
<dbReference type="EMBL" id="CP097649">
    <property type="protein sequence ID" value="URI16132.1"/>
    <property type="molecule type" value="Genomic_DNA"/>
</dbReference>
<evidence type="ECO:0000256" key="3">
    <source>
        <dbReference type="ARBA" id="ARBA00022691"/>
    </source>
</evidence>
<dbReference type="Pfam" id="PF01189">
    <property type="entry name" value="Methyltr_RsmB-F"/>
    <property type="match status" value="1"/>
</dbReference>
<dbReference type="PANTHER" id="PTHR22807:SF53">
    <property type="entry name" value="RIBOSOMAL RNA SMALL SUBUNIT METHYLTRANSFERASE B-RELATED"/>
    <property type="match status" value="1"/>
</dbReference>
<feature type="compositionally biased region" description="Low complexity" evidence="6">
    <location>
        <begin position="422"/>
        <end position="440"/>
    </location>
</feature>
<evidence type="ECO:0000256" key="5">
    <source>
        <dbReference type="PROSITE-ProRule" id="PRU01023"/>
    </source>
</evidence>
<accession>A0ABY4SR89</accession>
<proteinExistence type="inferred from homology"/>
<dbReference type="InterPro" id="IPR054728">
    <property type="entry name" value="RsmB-like_ferredoxin"/>
</dbReference>
<feature type="active site" description="Nucleophile" evidence="5">
    <location>
        <position position="371"/>
    </location>
</feature>
<evidence type="ECO:0000313" key="8">
    <source>
        <dbReference type="EMBL" id="URI16132.1"/>
    </source>
</evidence>
<dbReference type="Pfam" id="PF22458">
    <property type="entry name" value="RsmF-B_ferredox"/>
    <property type="match status" value="1"/>
</dbReference>
<dbReference type="Proteomes" id="UP001055429">
    <property type="component" value="Chromosome"/>
</dbReference>
<feature type="domain" description="SAM-dependent MTase RsmB/NOP-type" evidence="7">
    <location>
        <begin position="146"/>
        <end position="480"/>
    </location>
</feature>